<reference evidence="2 3" key="1">
    <citation type="submission" date="2023-03" db="EMBL/GenBank/DDBJ databases">
        <title>High-quality genome of Scylla paramamosain provides insights in environmental adaptation.</title>
        <authorList>
            <person name="Zhang L."/>
        </authorList>
    </citation>
    <scope>NUCLEOTIDE SEQUENCE [LARGE SCALE GENOMIC DNA]</scope>
    <source>
        <strain evidence="2">LZ_2023a</strain>
        <tissue evidence="2">Muscle</tissue>
    </source>
</reference>
<name>A0AAW0SQV1_SCYPA</name>
<organism evidence="2 3">
    <name type="scientific">Scylla paramamosain</name>
    <name type="common">Mud crab</name>
    <dbReference type="NCBI Taxonomy" id="85552"/>
    <lineage>
        <taxon>Eukaryota</taxon>
        <taxon>Metazoa</taxon>
        <taxon>Ecdysozoa</taxon>
        <taxon>Arthropoda</taxon>
        <taxon>Crustacea</taxon>
        <taxon>Multicrustacea</taxon>
        <taxon>Malacostraca</taxon>
        <taxon>Eumalacostraca</taxon>
        <taxon>Eucarida</taxon>
        <taxon>Decapoda</taxon>
        <taxon>Pleocyemata</taxon>
        <taxon>Brachyura</taxon>
        <taxon>Eubrachyura</taxon>
        <taxon>Portunoidea</taxon>
        <taxon>Portunidae</taxon>
        <taxon>Portuninae</taxon>
        <taxon>Scylla</taxon>
    </lineage>
</organism>
<dbReference type="Proteomes" id="UP001487740">
    <property type="component" value="Unassembled WGS sequence"/>
</dbReference>
<comment type="caution">
    <text evidence="2">The sequence shown here is derived from an EMBL/GenBank/DDBJ whole genome shotgun (WGS) entry which is preliminary data.</text>
</comment>
<evidence type="ECO:0000313" key="2">
    <source>
        <dbReference type="EMBL" id="KAK8377366.1"/>
    </source>
</evidence>
<feature type="region of interest" description="Disordered" evidence="1">
    <location>
        <begin position="48"/>
        <end position="78"/>
    </location>
</feature>
<evidence type="ECO:0000313" key="3">
    <source>
        <dbReference type="Proteomes" id="UP001487740"/>
    </source>
</evidence>
<sequence length="78" mass="8151">MGSGSKVMSRTSSCREWDCFVMLETFPGGDRDPRPKCPRIRFVVTRDEPTVRSGEAARTPGTIAAEGGGGGGSGSGDD</sequence>
<evidence type="ECO:0000256" key="1">
    <source>
        <dbReference type="SAM" id="MobiDB-lite"/>
    </source>
</evidence>
<dbReference type="EMBL" id="JARAKH010000047">
    <property type="protein sequence ID" value="KAK8377366.1"/>
    <property type="molecule type" value="Genomic_DNA"/>
</dbReference>
<gene>
    <name evidence="2" type="ORF">O3P69_013775</name>
</gene>
<proteinExistence type="predicted"/>
<accession>A0AAW0SQV1</accession>
<keyword evidence="3" id="KW-1185">Reference proteome</keyword>
<protein>
    <submittedName>
        <fullName evidence="2">Uncharacterized protein</fullName>
    </submittedName>
</protein>
<dbReference type="AlphaFoldDB" id="A0AAW0SQV1"/>
<feature type="compositionally biased region" description="Gly residues" evidence="1">
    <location>
        <begin position="66"/>
        <end position="78"/>
    </location>
</feature>